<evidence type="ECO:0000256" key="2">
    <source>
        <dbReference type="ARBA" id="ARBA00004496"/>
    </source>
</evidence>
<dbReference type="InterPro" id="IPR013087">
    <property type="entry name" value="Znf_C2H2_type"/>
</dbReference>
<dbReference type="GO" id="GO:0003676">
    <property type="term" value="F:nucleic acid binding"/>
    <property type="evidence" value="ECO:0007669"/>
    <property type="project" value="InterPro"/>
</dbReference>
<keyword evidence="8" id="KW-0539">Nucleus</keyword>
<feature type="domain" description="C2H2-type" evidence="15">
    <location>
        <begin position="61"/>
        <end position="90"/>
    </location>
</feature>
<dbReference type="PANTHER" id="PTHR16213:SF78">
    <property type="entry name" value="SELENOPROTEIN N"/>
    <property type="match status" value="1"/>
</dbReference>
<evidence type="ECO:0000256" key="7">
    <source>
        <dbReference type="ARBA" id="ARBA00022833"/>
    </source>
</evidence>
<evidence type="ECO:0000256" key="4">
    <source>
        <dbReference type="ARBA" id="ARBA00022517"/>
    </source>
</evidence>
<comment type="subcellular location">
    <subcellularLocation>
        <location evidence="2">Cytoplasm</location>
    </subcellularLocation>
    <subcellularLocation>
        <location evidence="1">Nucleus</location>
    </subcellularLocation>
</comment>
<evidence type="ECO:0000256" key="13">
    <source>
        <dbReference type="PROSITE-ProRule" id="PRU00042"/>
    </source>
</evidence>
<dbReference type="InterPro" id="IPR036236">
    <property type="entry name" value="Znf_C2H2_sf"/>
</dbReference>
<dbReference type="Pfam" id="PF12171">
    <property type="entry name" value="zf-C2H2_jaz"/>
    <property type="match status" value="1"/>
</dbReference>
<dbReference type="PANTHER" id="PTHR16213">
    <property type="entry name" value="SELENOPROTEIN N"/>
    <property type="match status" value="1"/>
</dbReference>
<evidence type="ECO:0000313" key="16">
    <source>
        <dbReference type="EMBL" id="KAK1793046.1"/>
    </source>
</evidence>
<comment type="function">
    <text evidence="11">Involved in pre-60S ribosomal particles maturation by promoting the nuclear export of the 60S ribosome. Negatively modulates the DNA binding activity of Oct-2 and therefore its transcriptional regulatory activity.</text>
</comment>
<feature type="region of interest" description="Disordered" evidence="14">
    <location>
        <begin position="170"/>
        <end position="193"/>
    </location>
</feature>
<evidence type="ECO:0000256" key="9">
    <source>
        <dbReference type="ARBA" id="ARBA00034132"/>
    </source>
</evidence>
<comment type="similarity">
    <text evidence="10">Belongs to the ZNF593/BUD20 C2H2-type zinc-finger protein family.</text>
</comment>
<name>A0AAD8Z7U2_9TELE</name>
<keyword evidence="17" id="KW-1185">Reference proteome</keyword>
<dbReference type="PROSITE" id="PS00028">
    <property type="entry name" value="ZINC_FINGER_C2H2_1"/>
    <property type="match status" value="1"/>
</dbReference>
<accession>A0AAD8Z7U2</accession>
<keyword evidence="4" id="KW-0690">Ribosome biogenesis</keyword>
<sequence>MGKSKQVGNHKSDKKKNISKTWKTKRRTKDLDQIHADMLPANAAKLLQQEVDYDVTGCAQHYCLHCARYFVNLKTLKEHFKTKVHKKRLKQLREEPYTQAEAERAAGMGSYVPPRSVEVHTQQVEEHMDSTEAPASSVEAAPLSLLSTVNVPLGDYASVRERLGMAADVSKATPPEGNERIQHASAKDAAGGRTRPRLGWAASTLLLILAVPCIGVGIKYYRDTQLSTRHEVGLKTLGPEGLFLFSSLDADHDLFLSPEEFKPIAEKLTGVAPPEFEEEFLHDPDGETITLTAAMQPLLLQTMTKSKDGFLGVSHRSLRGLRSWKSPVTPSSTFPASHFRIFLPPKGKGELGEAWWIIPSELNIFTGYLPNNRYHPPTPRGKEVLIHSLLSMFHPRPFIKSRFAPQGAVACVRAVSDFYYDIVFRIHAEFQLNEVPDFPFWFTPGQFTGHVSLSKDASHVRAFHLYVPNDRSLNVDMEWLYGASESSSMEVDIGYLPQRRGISRQDVFTHRGADFQMELRAAGPSTPSVVYDEQGNVIDSRAEGGEPVQFVFEEIRWSSEISREEAAQRLDVTFYPFKKVPYLPFEEAFSRAEAEKKLVHSIVLWGALDDQNGRGVLRLVHRFVLMPSMSLPCASAGSGRTLRETVLESSPVLALLNQSFISSWSLVKELEELKADRQNLDLSEKARLHLEKYSFPVEMIVALPNGTVVSLRSNVPFTTRVHHINANNFLDQTSMRPEEEGATSFSFTGGFEDPSTSTYIRFLQQGLEKVRAYLPS</sequence>
<evidence type="ECO:0000313" key="17">
    <source>
        <dbReference type="Proteomes" id="UP001239994"/>
    </source>
</evidence>
<comment type="caution">
    <text evidence="16">The sequence shown here is derived from an EMBL/GenBank/DDBJ whole genome shotgun (WGS) entry which is preliminary data.</text>
</comment>
<evidence type="ECO:0000256" key="6">
    <source>
        <dbReference type="ARBA" id="ARBA00022771"/>
    </source>
</evidence>
<dbReference type="FunFam" id="3.30.160.60:FF:000299">
    <property type="entry name" value="Zinc finger protein 593"/>
    <property type="match status" value="1"/>
</dbReference>
<evidence type="ECO:0000256" key="3">
    <source>
        <dbReference type="ARBA" id="ARBA00022490"/>
    </source>
</evidence>
<keyword evidence="6 13" id="KW-0863">Zinc-finger</keyword>
<protein>
    <recommendedName>
        <fullName evidence="12">Zinc finger protein 593</fullName>
    </recommendedName>
</protein>
<dbReference type="EMBL" id="JAROKS010000018">
    <property type="protein sequence ID" value="KAK1793046.1"/>
    <property type="molecule type" value="Genomic_DNA"/>
</dbReference>
<dbReference type="InterPro" id="IPR003604">
    <property type="entry name" value="Matrin/U1-like-C_Znf_C2H2"/>
</dbReference>
<reference evidence="16" key="1">
    <citation type="submission" date="2023-03" db="EMBL/GenBank/DDBJ databases">
        <title>Electrophorus voltai genome.</title>
        <authorList>
            <person name="Bian C."/>
        </authorList>
    </citation>
    <scope>NUCLEOTIDE SEQUENCE</scope>
    <source>
        <strain evidence="16">CB-2022</strain>
        <tissue evidence="16">Muscle</tissue>
    </source>
</reference>
<evidence type="ECO:0000256" key="12">
    <source>
        <dbReference type="ARBA" id="ARBA00068618"/>
    </source>
</evidence>
<dbReference type="AlphaFoldDB" id="A0AAD8Z7U2"/>
<dbReference type="GO" id="GO:0005789">
    <property type="term" value="C:endoplasmic reticulum membrane"/>
    <property type="evidence" value="ECO:0007669"/>
    <property type="project" value="TreeGrafter"/>
</dbReference>
<dbReference type="GO" id="GO:0055074">
    <property type="term" value="P:calcium ion homeostasis"/>
    <property type="evidence" value="ECO:0007669"/>
    <property type="project" value="TreeGrafter"/>
</dbReference>
<evidence type="ECO:0000259" key="15">
    <source>
        <dbReference type="PROSITE" id="PS50157"/>
    </source>
</evidence>
<dbReference type="InterPro" id="IPR022755">
    <property type="entry name" value="Znf_C2H2_jaz"/>
</dbReference>
<dbReference type="SUPFAM" id="SSF57667">
    <property type="entry name" value="beta-beta-alpha zinc fingers"/>
    <property type="match status" value="1"/>
</dbReference>
<evidence type="ECO:0000256" key="11">
    <source>
        <dbReference type="ARBA" id="ARBA00056372"/>
    </source>
</evidence>
<organism evidence="16 17">
    <name type="scientific">Electrophorus voltai</name>
    <dbReference type="NCBI Taxonomy" id="2609070"/>
    <lineage>
        <taxon>Eukaryota</taxon>
        <taxon>Metazoa</taxon>
        <taxon>Chordata</taxon>
        <taxon>Craniata</taxon>
        <taxon>Vertebrata</taxon>
        <taxon>Euteleostomi</taxon>
        <taxon>Actinopterygii</taxon>
        <taxon>Neopterygii</taxon>
        <taxon>Teleostei</taxon>
        <taxon>Ostariophysi</taxon>
        <taxon>Gymnotiformes</taxon>
        <taxon>Gymnotoidei</taxon>
        <taxon>Gymnotidae</taxon>
        <taxon>Electrophorus</taxon>
    </lineage>
</organism>
<feature type="compositionally biased region" description="Basic and acidic residues" evidence="14">
    <location>
        <begin position="177"/>
        <end position="186"/>
    </location>
</feature>
<keyword evidence="7" id="KW-0862">Zinc</keyword>
<dbReference type="Proteomes" id="UP001239994">
    <property type="component" value="Unassembled WGS sequence"/>
</dbReference>
<dbReference type="SMART" id="SM00451">
    <property type="entry name" value="ZnF_U1"/>
    <property type="match status" value="1"/>
</dbReference>
<keyword evidence="3" id="KW-0963">Cytoplasm</keyword>
<gene>
    <name evidence="16" type="ORF">P4O66_011391</name>
</gene>
<feature type="compositionally biased region" description="Basic residues" evidence="14">
    <location>
        <begin position="12"/>
        <end position="28"/>
    </location>
</feature>
<evidence type="ECO:0000256" key="10">
    <source>
        <dbReference type="ARBA" id="ARBA00038064"/>
    </source>
</evidence>
<comment type="subunit">
    <text evidence="9">Associates with pre-60S ribosomal particles.</text>
</comment>
<evidence type="ECO:0000256" key="1">
    <source>
        <dbReference type="ARBA" id="ARBA00004123"/>
    </source>
</evidence>
<keyword evidence="5" id="KW-0479">Metal-binding</keyword>
<evidence type="ECO:0000256" key="14">
    <source>
        <dbReference type="SAM" id="MobiDB-lite"/>
    </source>
</evidence>
<evidence type="ECO:0000256" key="8">
    <source>
        <dbReference type="ARBA" id="ARBA00023242"/>
    </source>
</evidence>
<dbReference type="GO" id="GO:0043021">
    <property type="term" value="F:ribonucleoprotein complex binding"/>
    <property type="evidence" value="ECO:0007669"/>
    <property type="project" value="UniProtKB-ARBA"/>
</dbReference>
<dbReference type="GO" id="GO:0042254">
    <property type="term" value="P:ribosome biogenesis"/>
    <property type="evidence" value="ECO:0007669"/>
    <property type="project" value="UniProtKB-KW"/>
</dbReference>
<proteinExistence type="inferred from homology"/>
<dbReference type="GO" id="GO:0008270">
    <property type="term" value="F:zinc ion binding"/>
    <property type="evidence" value="ECO:0007669"/>
    <property type="project" value="UniProtKB-KW"/>
</dbReference>
<dbReference type="GO" id="GO:0005634">
    <property type="term" value="C:nucleus"/>
    <property type="evidence" value="ECO:0007669"/>
    <property type="project" value="UniProtKB-SubCell"/>
</dbReference>
<dbReference type="Gene3D" id="3.30.160.60">
    <property type="entry name" value="Classic Zinc Finger"/>
    <property type="match status" value="1"/>
</dbReference>
<feature type="region of interest" description="Disordered" evidence="14">
    <location>
        <begin position="1"/>
        <end position="29"/>
    </location>
</feature>
<evidence type="ECO:0000256" key="5">
    <source>
        <dbReference type="ARBA" id="ARBA00022723"/>
    </source>
</evidence>
<dbReference type="PROSITE" id="PS50157">
    <property type="entry name" value="ZINC_FINGER_C2H2_2"/>
    <property type="match status" value="1"/>
</dbReference>
<dbReference type="GO" id="GO:0048741">
    <property type="term" value="P:skeletal muscle fiber development"/>
    <property type="evidence" value="ECO:0007669"/>
    <property type="project" value="TreeGrafter"/>
</dbReference>